<dbReference type="InterPro" id="IPR018490">
    <property type="entry name" value="cNMP-bd_dom_sf"/>
</dbReference>
<evidence type="ECO:0000313" key="2">
    <source>
        <dbReference type="EMBL" id="TYO98992.1"/>
    </source>
</evidence>
<dbReference type="Gene3D" id="2.60.120.10">
    <property type="entry name" value="Jelly Rolls"/>
    <property type="match status" value="1"/>
</dbReference>
<feature type="domain" description="Cyclic nucleotide-binding" evidence="1">
    <location>
        <begin position="27"/>
        <end position="147"/>
    </location>
</feature>
<accession>A0A5D3WKR4</accession>
<dbReference type="PROSITE" id="PS50042">
    <property type="entry name" value="CNMP_BINDING_3"/>
    <property type="match status" value="1"/>
</dbReference>
<evidence type="ECO:0000259" key="1">
    <source>
        <dbReference type="PROSITE" id="PS50042"/>
    </source>
</evidence>
<dbReference type="InterPro" id="IPR000595">
    <property type="entry name" value="cNMP-bd_dom"/>
</dbReference>
<reference evidence="2 3" key="1">
    <citation type="submission" date="2019-07" db="EMBL/GenBank/DDBJ databases">
        <title>Genomic Encyclopedia of Type Strains, Phase IV (KMG-IV): sequencing the most valuable type-strain genomes for metagenomic binning, comparative biology and taxonomic classification.</title>
        <authorList>
            <person name="Goeker M."/>
        </authorList>
    </citation>
    <scope>NUCLEOTIDE SEQUENCE [LARGE SCALE GENOMIC DNA]</scope>
    <source>
        <strain evidence="2 3">SS015</strain>
    </source>
</reference>
<dbReference type="InterPro" id="IPR050397">
    <property type="entry name" value="Env_Response_Regulators"/>
</dbReference>
<dbReference type="GO" id="GO:0005829">
    <property type="term" value="C:cytosol"/>
    <property type="evidence" value="ECO:0007669"/>
    <property type="project" value="TreeGrafter"/>
</dbReference>
<dbReference type="Pfam" id="PF00027">
    <property type="entry name" value="cNMP_binding"/>
    <property type="match status" value="1"/>
</dbReference>
<comment type="caution">
    <text evidence="2">The sequence shown here is derived from an EMBL/GenBank/DDBJ whole genome shotgun (WGS) entry which is preliminary data.</text>
</comment>
<dbReference type="EMBL" id="VNIB01000004">
    <property type="protein sequence ID" value="TYO98992.1"/>
    <property type="molecule type" value="Genomic_DNA"/>
</dbReference>
<name>A0A5D3WKR4_9BACT</name>
<dbReference type="SUPFAM" id="SSF51206">
    <property type="entry name" value="cAMP-binding domain-like"/>
    <property type="match status" value="1"/>
</dbReference>
<evidence type="ECO:0000313" key="3">
    <source>
        <dbReference type="Proteomes" id="UP000324159"/>
    </source>
</evidence>
<dbReference type="PANTHER" id="PTHR24567:SF74">
    <property type="entry name" value="HTH-TYPE TRANSCRIPTIONAL REGULATOR ARCR"/>
    <property type="match status" value="1"/>
</dbReference>
<dbReference type="Proteomes" id="UP000324159">
    <property type="component" value="Unassembled WGS sequence"/>
</dbReference>
<dbReference type="SMART" id="SM00100">
    <property type="entry name" value="cNMP"/>
    <property type="match status" value="1"/>
</dbReference>
<keyword evidence="3" id="KW-1185">Reference proteome</keyword>
<dbReference type="GO" id="GO:0003700">
    <property type="term" value="F:DNA-binding transcription factor activity"/>
    <property type="evidence" value="ECO:0007669"/>
    <property type="project" value="TreeGrafter"/>
</dbReference>
<gene>
    <name evidence="2" type="ORF">EDC39_104116</name>
</gene>
<dbReference type="InterPro" id="IPR014710">
    <property type="entry name" value="RmlC-like_jellyroll"/>
</dbReference>
<dbReference type="CDD" id="cd00038">
    <property type="entry name" value="CAP_ED"/>
    <property type="match status" value="1"/>
</dbReference>
<dbReference type="PRINTS" id="PR00103">
    <property type="entry name" value="CAMPKINASE"/>
</dbReference>
<organism evidence="2 3">
    <name type="scientific">Geothermobacter ehrlichii</name>
    <dbReference type="NCBI Taxonomy" id="213224"/>
    <lineage>
        <taxon>Bacteria</taxon>
        <taxon>Pseudomonadati</taxon>
        <taxon>Thermodesulfobacteriota</taxon>
        <taxon>Desulfuromonadia</taxon>
        <taxon>Desulfuromonadales</taxon>
        <taxon>Geothermobacteraceae</taxon>
        <taxon>Geothermobacter</taxon>
    </lineage>
</organism>
<proteinExistence type="predicted"/>
<protein>
    <submittedName>
        <fullName evidence="2">Cyclic nucleotide-binding protein</fullName>
    </submittedName>
</protein>
<dbReference type="PANTHER" id="PTHR24567">
    <property type="entry name" value="CRP FAMILY TRANSCRIPTIONAL REGULATORY PROTEIN"/>
    <property type="match status" value="1"/>
</dbReference>
<sequence length="174" mass="19504">MTLLWKNIFARKPEEDSLAGFLGTIPLFSELTGRDLLALESIVHVRDYDEHETVFAEGDPGSGLYVIRVGRVKIFTRDSRGREHELAALETGDFFGETTLVSPAVRSASARTIEKAQLVGFFRADLLDCLEKNPRLATRILLGLTRVMSERLHVADRELKRLHNALQEAADAKE</sequence>
<dbReference type="AlphaFoldDB" id="A0A5D3WKR4"/>
<dbReference type="RefSeq" id="WP_187426665.1">
    <property type="nucleotide sequence ID" value="NZ_VNIB01000004.1"/>
</dbReference>